<dbReference type="GeneID" id="303195565"/>
<dbReference type="Proteomes" id="UP000530186">
    <property type="component" value="Unassembled WGS sequence"/>
</dbReference>
<dbReference type="RefSeq" id="WP_180747295.1">
    <property type="nucleotide sequence ID" value="NZ_CBCRWQ010000015.1"/>
</dbReference>
<proteinExistence type="predicted"/>
<feature type="region of interest" description="Disordered" evidence="1">
    <location>
        <begin position="83"/>
        <end position="123"/>
    </location>
</feature>
<accession>A0A7V8N243</accession>
<name>A0A7V8N243_9LACT</name>
<comment type="caution">
    <text evidence="2">The sequence shown here is derived from an EMBL/GenBank/DDBJ whole genome shotgun (WGS) entry which is preliminary data.</text>
</comment>
<keyword evidence="3" id="KW-1185">Reference proteome</keyword>
<evidence type="ECO:0000256" key="1">
    <source>
        <dbReference type="SAM" id="MobiDB-lite"/>
    </source>
</evidence>
<reference evidence="2 3" key="1">
    <citation type="submission" date="2020-07" db="EMBL/GenBank/DDBJ databases">
        <authorList>
            <person name="Hilgarth M."/>
            <person name="Werum V."/>
            <person name="Vogel R.F."/>
        </authorList>
    </citation>
    <scope>NUCLEOTIDE SEQUENCE [LARGE SCALE GENOMIC DNA]</scope>
    <source>
        <strain evidence="2 3">DSM 28961</strain>
    </source>
</reference>
<dbReference type="GO" id="GO:0003677">
    <property type="term" value="F:DNA binding"/>
    <property type="evidence" value="ECO:0007669"/>
    <property type="project" value="UniProtKB-KW"/>
</dbReference>
<dbReference type="AlphaFoldDB" id="A0A7V8N243"/>
<keyword evidence="2" id="KW-0238">DNA-binding</keyword>
<dbReference type="InterPro" id="IPR031900">
    <property type="entry name" value="Phage_SSB"/>
</dbReference>
<dbReference type="EMBL" id="JACBNY010000016">
    <property type="protein sequence ID" value="MBA0017166.1"/>
    <property type="molecule type" value="Genomic_DNA"/>
</dbReference>
<evidence type="ECO:0000313" key="2">
    <source>
        <dbReference type="EMBL" id="MBA0017166.1"/>
    </source>
</evidence>
<protein>
    <submittedName>
        <fullName evidence="2">Single-stranded DNA-binding protein</fullName>
    </submittedName>
</protein>
<evidence type="ECO:0000313" key="3">
    <source>
        <dbReference type="Proteomes" id="UP000530186"/>
    </source>
</evidence>
<organism evidence="2 3">
    <name type="scientific">Pseudolactococcus laudensis</name>
    <dbReference type="NCBI Taxonomy" id="1494461"/>
    <lineage>
        <taxon>Bacteria</taxon>
        <taxon>Bacillati</taxon>
        <taxon>Bacillota</taxon>
        <taxon>Bacilli</taxon>
        <taxon>Lactobacillales</taxon>
        <taxon>Streptococcaceae</taxon>
        <taxon>Pseudolactococcus</taxon>
    </lineage>
</organism>
<gene>
    <name evidence="2" type="ORF">HZR21_08550</name>
</gene>
<sequence length="123" mass="13931">MAIITVTTQLTEKNMRTVNTKNGQKQVVSVPVIKDKDGSWVYASTFINFEVHEGDVLTISGRIEQKDDGQYKNNNFVFPTVERMYKPQQQQARQQSSTPNFGRDSDPLSSNSPMDLNSDDLPF</sequence>
<dbReference type="Gene3D" id="2.40.50.400">
    <property type="entry name" value="Lactococcus phage single-stranded DNA binding protein"/>
    <property type="match status" value="1"/>
</dbReference>
<dbReference type="Pfam" id="PF16773">
    <property type="entry name" value="Phage_SSB"/>
    <property type="match status" value="1"/>
</dbReference>
<dbReference type="InterPro" id="IPR038621">
    <property type="entry name" value="Lacto_phage_SSB_sf"/>
</dbReference>